<feature type="transmembrane region" description="Helical" evidence="1">
    <location>
        <begin position="41"/>
        <end position="63"/>
    </location>
</feature>
<keyword evidence="1" id="KW-0812">Transmembrane</keyword>
<proteinExistence type="predicted"/>
<dbReference type="InterPro" id="IPR019251">
    <property type="entry name" value="DUF2231_TM"/>
</dbReference>
<dbReference type="Pfam" id="PF09990">
    <property type="entry name" value="DUF2231"/>
    <property type="match status" value="1"/>
</dbReference>
<comment type="caution">
    <text evidence="3">The sequence shown here is derived from an EMBL/GenBank/DDBJ whole genome shotgun (WGS) entry which is preliminary data.</text>
</comment>
<accession>A0A1V2GWW1</accession>
<dbReference type="Proteomes" id="UP000188879">
    <property type="component" value="Unassembled WGS sequence"/>
</dbReference>
<evidence type="ECO:0000259" key="2">
    <source>
        <dbReference type="Pfam" id="PF09990"/>
    </source>
</evidence>
<organism evidence="3 4">
    <name type="scientific">Teichococcus deserti</name>
    <dbReference type="NCBI Taxonomy" id="1817963"/>
    <lineage>
        <taxon>Bacteria</taxon>
        <taxon>Pseudomonadati</taxon>
        <taxon>Pseudomonadota</taxon>
        <taxon>Alphaproteobacteria</taxon>
        <taxon>Acetobacterales</taxon>
        <taxon>Roseomonadaceae</taxon>
        <taxon>Roseomonas</taxon>
    </lineage>
</organism>
<dbReference type="EMBL" id="MLCO01000365">
    <property type="protein sequence ID" value="ONG45094.1"/>
    <property type="molecule type" value="Genomic_DNA"/>
</dbReference>
<keyword evidence="1" id="KW-1133">Transmembrane helix</keyword>
<feature type="non-terminal residue" evidence="3">
    <location>
        <position position="154"/>
    </location>
</feature>
<feature type="transmembrane region" description="Helical" evidence="1">
    <location>
        <begin position="108"/>
        <end position="126"/>
    </location>
</feature>
<protein>
    <recommendedName>
        <fullName evidence="2">DUF2231 domain-containing protein</fullName>
    </recommendedName>
</protein>
<keyword evidence="1" id="KW-0472">Membrane</keyword>
<evidence type="ECO:0000313" key="3">
    <source>
        <dbReference type="EMBL" id="ONG45094.1"/>
    </source>
</evidence>
<feature type="domain" description="DUF2231" evidence="2">
    <location>
        <begin position="36"/>
        <end position="153"/>
    </location>
</feature>
<evidence type="ECO:0000256" key="1">
    <source>
        <dbReference type="SAM" id="Phobius"/>
    </source>
</evidence>
<name>A0A1V2GWW1_9PROT</name>
<evidence type="ECO:0000313" key="4">
    <source>
        <dbReference type="Proteomes" id="UP000188879"/>
    </source>
</evidence>
<dbReference type="AlphaFoldDB" id="A0A1V2GWW1"/>
<feature type="transmembrane region" description="Helical" evidence="1">
    <location>
        <begin position="75"/>
        <end position="96"/>
    </location>
</feature>
<reference evidence="3 4" key="1">
    <citation type="submission" date="2016-10" db="EMBL/GenBank/DDBJ databases">
        <title>Draft Genome sequence of Roseomonas sp. strain M3.</title>
        <authorList>
            <person name="Subhash Y."/>
            <person name="Lee S."/>
        </authorList>
    </citation>
    <scope>NUCLEOTIDE SEQUENCE [LARGE SCALE GENOMIC DNA]</scope>
    <source>
        <strain evidence="3 4">M3</strain>
    </source>
</reference>
<sequence>MTADRAETAGETTGLADPIADNPHFHRTQSRIAVVGHPVHAMLVAFPIALTMSTLAADGFYWWTGDAFWARAALWSSGGAFLMGLAAGLSGTVELLMVRGIRIRAASWTHFILAVMLLSILGANWGLRLDGYQQAVLPWGLLLSGFAAFFTGMT</sequence>
<keyword evidence="4" id="KW-1185">Reference proteome</keyword>
<dbReference type="OrthoDB" id="2873672at2"/>
<feature type="transmembrane region" description="Helical" evidence="1">
    <location>
        <begin position="132"/>
        <end position="151"/>
    </location>
</feature>
<dbReference type="RefSeq" id="WP_076960336.1">
    <property type="nucleotide sequence ID" value="NZ_MLCO01000365.1"/>
</dbReference>
<gene>
    <name evidence="3" type="ORF">BKE38_26920</name>
</gene>